<evidence type="ECO:0000256" key="1">
    <source>
        <dbReference type="ARBA" id="ARBA00004137"/>
    </source>
</evidence>
<evidence type="ECO:0000256" key="3">
    <source>
        <dbReference type="ARBA" id="ARBA00022630"/>
    </source>
</evidence>
<evidence type="ECO:0000256" key="7">
    <source>
        <dbReference type="ARBA" id="ARBA00023002"/>
    </source>
</evidence>
<keyword evidence="12" id="KW-1185">Reference proteome</keyword>
<dbReference type="AlphaFoldDB" id="A0A9P6N7D9"/>
<dbReference type="InterPro" id="IPR036188">
    <property type="entry name" value="FAD/NAD-bd_sf"/>
</dbReference>
<protein>
    <recommendedName>
        <fullName evidence="10">EF-hand domain-containing protein</fullName>
    </recommendedName>
</protein>
<dbReference type="InterPro" id="IPR002048">
    <property type="entry name" value="EF_hand_dom"/>
</dbReference>
<keyword evidence="4" id="KW-0274">FAD</keyword>
<keyword evidence="3" id="KW-0285">Flavoprotein</keyword>
<keyword evidence="5" id="KW-0106">Calcium</keyword>
<feature type="transmembrane region" description="Helical" evidence="9">
    <location>
        <begin position="48"/>
        <end position="71"/>
    </location>
</feature>
<evidence type="ECO:0000256" key="6">
    <source>
        <dbReference type="ARBA" id="ARBA00022946"/>
    </source>
</evidence>
<accession>A0A9P6N7D9</accession>
<proteinExistence type="inferred from homology"/>
<dbReference type="InterPro" id="IPR023753">
    <property type="entry name" value="FAD/NAD-binding_dom"/>
</dbReference>
<evidence type="ECO:0000313" key="11">
    <source>
        <dbReference type="EMBL" id="KAG0140668.1"/>
    </source>
</evidence>
<dbReference type="GO" id="GO:0005509">
    <property type="term" value="F:calcium ion binding"/>
    <property type="evidence" value="ECO:0007669"/>
    <property type="project" value="InterPro"/>
</dbReference>
<keyword evidence="6" id="KW-0809">Transit peptide</keyword>
<feature type="domain" description="EF-hand" evidence="10">
    <location>
        <begin position="441"/>
        <end position="476"/>
    </location>
</feature>
<dbReference type="Pfam" id="PF13202">
    <property type="entry name" value="EF-hand_5"/>
    <property type="match status" value="2"/>
</dbReference>
<dbReference type="GO" id="GO:0003954">
    <property type="term" value="F:NADH dehydrogenase activity"/>
    <property type="evidence" value="ECO:0007669"/>
    <property type="project" value="InterPro"/>
</dbReference>
<feature type="domain" description="EF-hand" evidence="10">
    <location>
        <begin position="482"/>
        <end position="517"/>
    </location>
</feature>
<dbReference type="PANTHER" id="PTHR43706:SF50">
    <property type="entry name" value="NADH DEHYDROGENASE (UBIQUINONE)-RELATED"/>
    <property type="match status" value="1"/>
</dbReference>
<dbReference type="InterPro" id="IPR054585">
    <property type="entry name" value="NDH2-like_C"/>
</dbReference>
<comment type="similarity">
    <text evidence="2">Belongs to the NADH dehydrogenase family.</text>
</comment>
<comment type="subcellular location">
    <subcellularLocation>
        <location evidence="1">Mitochondrion inner membrane</location>
        <topology evidence="1">Peripheral membrane protein</topology>
        <orientation evidence="1">Intermembrane side</orientation>
    </subcellularLocation>
</comment>
<dbReference type="Gene3D" id="3.50.50.100">
    <property type="match status" value="2"/>
</dbReference>
<dbReference type="EMBL" id="MU167428">
    <property type="protein sequence ID" value="KAG0140668.1"/>
    <property type="molecule type" value="Genomic_DNA"/>
</dbReference>
<keyword evidence="9" id="KW-0812">Transmembrane</keyword>
<organism evidence="11 12">
    <name type="scientific">Cronartium quercuum f. sp. fusiforme G11</name>
    <dbReference type="NCBI Taxonomy" id="708437"/>
    <lineage>
        <taxon>Eukaryota</taxon>
        <taxon>Fungi</taxon>
        <taxon>Dikarya</taxon>
        <taxon>Basidiomycota</taxon>
        <taxon>Pucciniomycotina</taxon>
        <taxon>Pucciniomycetes</taxon>
        <taxon>Pucciniales</taxon>
        <taxon>Coleosporiaceae</taxon>
        <taxon>Cronartium</taxon>
    </lineage>
</organism>
<dbReference type="Pfam" id="PF07992">
    <property type="entry name" value="Pyr_redox_2"/>
    <property type="match status" value="1"/>
</dbReference>
<keyword evidence="9" id="KW-1133">Transmembrane helix</keyword>
<name>A0A9P6N7D9_9BASI</name>
<dbReference type="InterPro" id="IPR018247">
    <property type="entry name" value="EF_Hand_1_Ca_BS"/>
</dbReference>
<keyword evidence="8" id="KW-0520">NAD</keyword>
<gene>
    <name evidence="11" type="ORF">CROQUDRAFT_664901</name>
</gene>
<keyword evidence="7" id="KW-0560">Oxidoreductase</keyword>
<evidence type="ECO:0000256" key="5">
    <source>
        <dbReference type="ARBA" id="ARBA00022837"/>
    </source>
</evidence>
<evidence type="ECO:0000256" key="8">
    <source>
        <dbReference type="ARBA" id="ARBA00023027"/>
    </source>
</evidence>
<dbReference type="PRINTS" id="PR00368">
    <property type="entry name" value="FADPNR"/>
</dbReference>
<dbReference type="GO" id="GO:0005743">
    <property type="term" value="C:mitochondrial inner membrane"/>
    <property type="evidence" value="ECO:0007669"/>
    <property type="project" value="UniProtKB-SubCell"/>
</dbReference>
<comment type="caution">
    <text evidence="11">The sequence shown here is derived from an EMBL/GenBank/DDBJ whole genome shotgun (WGS) entry which is preliminary data.</text>
</comment>
<dbReference type="InterPro" id="IPR045024">
    <property type="entry name" value="NDH-2"/>
</dbReference>
<dbReference type="Proteomes" id="UP000886653">
    <property type="component" value="Unassembled WGS sequence"/>
</dbReference>
<sequence>MWRVSLQTPRPTLALALGLRRPFTSPPPPPPPLSRRLLPTNPVLRTFTILGISFGVVTASCGACLLGLLVYDATTYSHQHHERVPESTLSLTSHRGGRKHLKIADELLGDRDIGVAETDSGKPKLVIVGGGWGGVGVINSLNPDQYHVVVIAPENYNLFTPLLPSATVGTVETRSLVEPLRKIIARVRGHYLQGYAVDLDLSNRLIEVQPTDASREPFYVPYDKLVIAVGSVSNTHGVPGLEHCSQLKTIGDVREIRAKIINNLETANLPTVDEEERKRLLSIVVCGGGPTGVEFASELYDMINEDMLKYFPRILGREVSIHLIQSRDHILNTYSEKISEFAEKRFSKAEIDTVLTARVKEITPTSVTYTSKSDKREHTIPAGFVLWSTGIAMNPFTQKVASCLPNQYHKHALEVDSHLRVKGAPLNTVYALGDASTIETNLVDHLLELVDQCDKNGDGQIDFNEFEIMMKHIKRKFPASEMQILKIRDIFEQYDANHDNNLGLNELAVLFKQISNRLTSLPATAQVANQEGKYLAQKFNQSFKSKQEEDEEEPFVYRHLGSLAYIGNSAVFDFGQNYGSFAGGLVAAYLWRSIYWSEQVSMRTRVLLMIDWIKRGIWGRDISKL</sequence>
<reference evidence="11" key="1">
    <citation type="submission" date="2013-11" db="EMBL/GenBank/DDBJ databases">
        <title>Genome sequence of the fusiform rust pathogen reveals effectors for host alternation and coevolution with pine.</title>
        <authorList>
            <consortium name="DOE Joint Genome Institute"/>
            <person name="Smith K."/>
            <person name="Pendleton A."/>
            <person name="Kubisiak T."/>
            <person name="Anderson C."/>
            <person name="Salamov A."/>
            <person name="Aerts A."/>
            <person name="Riley R."/>
            <person name="Clum A."/>
            <person name="Lindquist E."/>
            <person name="Ence D."/>
            <person name="Campbell M."/>
            <person name="Kronenberg Z."/>
            <person name="Feau N."/>
            <person name="Dhillon B."/>
            <person name="Hamelin R."/>
            <person name="Burleigh J."/>
            <person name="Smith J."/>
            <person name="Yandell M."/>
            <person name="Nelson C."/>
            <person name="Grigoriev I."/>
            <person name="Davis J."/>
        </authorList>
    </citation>
    <scope>NUCLEOTIDE SEQUENCE</scope>
    <source>
        <strain evidence="11">G11</strain>
    </source>
</reference>
<dbReference type="InterPro" id="IPR011992">
    <property type="entry name" value="EF-hand-dom_pair"/>
</dbReference>
<dbReference type="OrthoDB" id="5376590at2759"/>
<evidence type="ECO:0000256" key="9">
    <source>
        <dbReference type="SAM" id="Phobius"/>
    </source>
</evidence>
<keyword evidence="9" id="KW-0472">Membrane</keyword>
<evidence type="ECO:0000256" key="4">
    <source>
        <dbReference type="ARBA" id="ARBA00022827"/>
    </source>
</evidence>
<dbReference type="SUPFAM" id="SSF51905">
    <property type="entry name" value="FAD/NAD(P)-binding domain"/>
    <property type="match status" value="2"/>
</dbReference>
<dbReference type="PROSITE" id="PS00018">
    <property type="entry name" value="EF_HAND_1"/>
    <property type="match status" value="2"/>
</dbReference>
<dbReference type="PANTHER" id="PTHR43706">
    <property type="entry name" value="NADH DEHYDROGENASE"/>
    <property type="match status" value="1"/>
</dbReference>
<dbReference type="SUPFAM" id="SSF47473">
    <property type="entry name" value="EF-hand"/>
    <property type="match status" value="1"/>
</dbReference>
<evidence type="ECO:0000256" key="2">
    <source>
        <dbReference type="ARBA" id="ARBA00005272"/>
    </source>
</evidence>
<evidence type="ECO:0000259" key="10">
    <source>
        <dbReference type="PROSITE" id="PS50222"/>
    </source>
</evidence>
<dbReference type="PROSITE" id="PS50222">
    <property type="entry name" value="EF_HAND_2"/>
    <property type="match status" value="2"/>
</dbReference>
<dbReference type="Pfam" id="PF22366">
    <property type="entry name" value="NDH2_C"/>
    <property type="match status" value="1"/>
</dbReference>
<dbReference type="SMART" id="SM00054">
    <property type="entry name" value="EFh"/>
    <property type="match status" value="2"/>
</dbReference>
<evidence type="ECO:0000313" key="12">
    <source>
        <dbReference type="Proteomes" id="UP000886653"/>
    </source>
</evidence>